<evidence type="ECO:0000256" key="1">
    <source>
        <dbReference type="ARBA" id="ARBA00004651"/>
    </source>
</evidence>
<evidence type="ECO:0000313" key="8">
    <source>
        <dbReference type="Proteomes" id="UP000555564"/>
    </source>
</evidence>
<dbReference type="AlphaFoldDB" id="A0A7X0ICY2"/>
<proteinExistence type="predicted"/>
<organism evidence="7 8">
    <name type="scientific">Sphaerisporangium rubeum</name>
    <dbReference type="NCBI Taxonomy" id="321317"/>
    <lineage>
        <taxon>Bacteria</taxon>
        <taxon>Bacillati</taxon>
        <taxon>Actinomycetota</taxon>
        <taxon>Actinomycetes</taxon>
        <taxon>Streptosporangiales</taxon>
        <taxon>Streptosporangiaceae</taxon>
        <taxon>Sphaerisporangium</taxon>
    </lineage>
</organism>
<feature type="transmembrane region" description="Helical" evidence="6">
    <location>
        <begin position="170"/>
        <end position="191"/>
    </location>
</feature>
<dbReference type="GO" id="GO:0005886">
    <property type="term" value="C:plasma membrane"/>
    <property type="evidence" value="ECO:0007669"/>
    <property type="project" value="UniProtKB-SubCell"/>
</dbReference>
<feature type="transmembrane region" description="Helical" evidence="6">
    <location>
        <begin position="244"/>
        <end position="266"/>
    </location>
</feature>
<evidence type="ECO:0000256" key="5">
    <source>
        <dbReference type="ARBA" id="ARBA00023136"/>
    </source>
</evidence>
<comment type="subcellular location">
    <subcellularLocation>
        <location evidence="1">Cell membrane</location>
        <topology evidence="1">Multi-pass membrane protein</topology>
    </subcellularLocation>
</comment>
<dbReference type="RefSeq" id="WP_184980410.1">
    <property type="nucleotide sequence ID" value="NZ_BAAALO010000032.1"/>
</dbReference>
<sequence>MTSGWGTAALGTLLARAATLAMTMGSGVILARELAPSGRGTYYVLLSVAISSYFLGNLSVDQAMVSRWQRQAERPALRANCLLLGPVLGTAAALVAAAAAVAMGDRASLREPLLLAVVLLTVPINVTGTYVTAALGLEGRVGLATWGSFGGSAAQFALLALCSAAGSLTIARAVCVWVLSVTVTLALFVRFGRFGVACRETGLAVRTVTLGLRNHIGLVAVQILMRADVLVLNATESAATAGLFSVAVTLVDLVSVATMSLSLVGLARQADEEIEDAAKVTATATRLAGLVGVASMAVLCLTAPVLIPLVYGAEFRDSAVALFGLAPGVLLYAVTRPIWTHLVRLDRPGTATGIAVLAFALNAALALALIPAFGMLGCAIASSIAFACFAATQTAWFLRATGLPLSAIVPGPREVRAVLRILARVRQRLATRP</sequence>
<feature type="transmembrane region" description="Helical" evidence="6">
    <location>
        <begin position="143"/>
        <end position="164"/>
    </location>
</feature>
<dbReference type="PANTHER" id="PTHR30250:SF11">
    <property type="entry name" value="O-ANTIGEN TRANSPORTER-RELATED"/>
    <property type="match status" value="1"/>
</dbReference>
<feature type="transmembrane region" description="Helical" evidence="6">
    <location>
        <begin position="203"/>
        <end position="224"/>
    </location>
</feature>
<dbReference type="PANTHER" id="PTHR30250">
    <property type="entry name" value="PST FAMILY PREDICTED COLANIC ACID TRANSPORTER"/>
    <property type="match status" value="1"/>
</dbReference>
<evidence type="ECO:0000256" key="2">
    <source>
        <dbReference type="ARBA" id="ARBA00022475"/>
    </source>
</evidence>
<dbReference type="EMBL" id="JACHIU010000001">
    <property type="protein sequence ID" value="MBB6472961.1"/>
    <property type="molecule type" value="Genomic_DNA"/>
</dbReference>
<keyword evidence="4 6" id="KW-1133">Transmembrane helix</keyword>
<keyword evidence="8" id="KW-1185">Reference proteome</keyword>
<gene>
    <name evidence="7" type="ORF">BJ992_002392</name>
</gene>
<evidence type="ECO:0000313" key="7">
    <source>
        <dbReference type="EMBL" id="MBB6472961.1"/>
    </source>
</evidence>
<accession>A0A7X0ICY2</accession>
<feature type="transmembrane region" description="Helical" evidence="6">
    <location>
        <begin position="113"/>
        <end position="136"/>
    </location>
</feature>
<name>A0A7X0ICY2_9ACTN</name>
<comment type="caution">
    <text evidence="7">The sequence shown here is derived from an EMBL/GenBank/DDBJ whole genome shotgun (WGS) entry which is preliminary data.</text>
</comment>
<feature type="transmembrane region" description="Helical" evidence="6">
    <location>
        <begin position="379"/>
        <end position="398"/>
    </location>
</feature>
<evidence type="ECO:0000256" key="4">
    <source>
        <dbReference type="ARBA" id="ARBA00022989"/>
    </source>
</evidence>
<evidence type="ECO:0000256" key="6">
    <source>
        <dbReference type="SAM" id="Phobius"/>
    </source>
</evidence>
<dbReference type="InterPro" id="IPR050833">
    <property type="entry name" value="Poly_Biosynth_Transport"/>
</dbReference>
<keyword evidence="3 6" id="KW-0812">Transmembrane</keyword>
<feature type="transmembrane region" description="Helical" evidence="6">
    <location>
        <begin position="287"/>
        <end position="307"/>
    </location>
</feature>
<feature type="transmembrane region" description="Helical" evidence="6">
    <location>
        <begin position="351"/>
        <end position="373"/>
    </location>
</feature>
<keyword evidence="2" id="KW-1003">Cell membrane</keyword>
<evidence type="ECO:0000256" key="3">
    <source>
        <dbReference type="ARBA" id="ARBA00022692"/>
    </source>
</evidence>
<feature type="transmembrane region" description="Helical" evidence="6">
    <location>
        <begin position="319"/>
        <end position="339"/>
    </location>
</feature>
<feature type="transmembrane region" description="Helical" evidence="6">
    <location>
        <begin position="81"/>
        <end position="101"/>
    </location>
</feature>
<keyword evidence="5 6" id="KW-0472">Membrane</keyword>
<dbReference type="Proteomes" id="UP000555564">
    <property type="component" value="Unassembled WGS sequence"/>
</dbReference>
<protein>
    <submittedName>
        <fullName evidence="7">O-antigen/teichoic acid export membrane protein</fullName>
    </submittedName>
</protein>
<reference evidence="7 8" key="1">
    <citation type="submission" date="2020-08" db="EMBL/GenBank/DDBJ databases">
        <title>Sequencing the genomes of 1000 actinobacteria strains.</title>
        <authorList>
            <person name="Klenk H.-P."/>
        </authorList>
    </citation>
    <scope>NUCLEOTIDE SEQUENCE [LARGE SCALE GENOMIC DNA]</scope>
    <source>
        <strain evidence="7 8">DSM 44936</strain>
    </source>
</reference>
<feature type="transmembrane region" description="Helical" evidence="6">
    <location>
        <begin position="41"/>
        <end position="60"/>
    </location>
</feature>